<dbReference type="Pfam" id="PF10020">
    <property type="entry name" value="DUF2262"/>
    <property type="match status" value="1"/>
</dbReference>
<name>A0ABX8FEB1_9BACI</name>
<sequence length="149" mass="17327">MERKLEIPVIGMFTYSQEFKSYEHHLSPIHWSISTEADIGENIKIAEKLFTNLEAFNQKAKQKIAEELIDLKNEHWFEYDENDENLDWNAVDAGVYDTSIVEFAEAITLLDIEINQNGIYCEYEDGELFGGHRIHAHFDKKGVFLKADI</sequence>
<gene>
    <name evidence="2" type="ORF">J1899_04415</name>
</gene>
<reference evidence="2 3" key="1">
    <citation type="submission" date="2021-03" db="EMBL/GenBank/DDBJ databases">
        <title>The first data on the complete genome of the tetrodotoxin-producing bacterium.</title>
        <authorList>
            <person name="Melnikova D.I."/>
            <person name="Nijland R."/>
            <person name="Magarlamov T.Y."/>
        </authorList>
    </citation>
    <scope>NUCLEOTIDE SEQUENCE [LARGE SCALE GENOMIC DNA]</scope>
    <source>
        <strain evidence="2 3">1839</strain>
    </source>
</reference>
<accession>A0ABX8FEB1</accession>
<feature type="domain" description="DUF2262" evidence="1">
    <location>
        <begin position="9"/>
        <end position="149"/>
    </location>
</feature>
<evidence type="ECO:0000313" key="2">
    <source>
        <dbReference type="EMBL" id="QVY62351.1"/>
    </source>
</evidence>
<evidence type="ECO:0000313" key="3">
    <source>
        <dbReference type="Proteomes" id="UP000679247"/>
    </source>
</evidence>
<evidence type="ECO:0000259" key="1">
    <source>
        <dbReference type="Pfam" id="PF10020"/>
    </source>
</evidence>
<protein>
    <submittedName>
        <fullName evidence="2">DUF2262 domain-containing protein</fullName>
    </submittedName>
</protein>
<organism evidence="2 3">
    <name type="scientific">Cytobacillus gottheilii</name>
    <dbReference type="NCBI Taxonomy" id="859144"/>
    <lineage>
        <taxon>Bacteria</taxon>
        <taxon>Bacillati</taxon>
        <taxon>Bacillota</taxon>
        <taxon>Bacilli</taxon>
        <taxon>Bacillales</taxon>
        <taxon>Bacillaceae</taxon>
        <taxon>Cytobacillus</taxon>
    </lineage>
</organism>
<dbReference type="RefSeq" id="WP_214477841.1">
    <property type="nucleotide sequence ID" value="NZ_CP071709.1"/>
</dbReference>
<dbReference type="Proteomes" id="UP000679247">
    <property type="component" value="Chromosome"/>
</dbReference>
<proteinExistence type="predicted"/>
<dbReference type="InterPro" id="IPR019260">
    <property type="entry name" value="DUF2262"/>
</dbReference>
<keyword evidence="3" id="KW-1185">Reference proteome</keyword>
<dbReference type="EMBL" id="CP071709">
    <property type="protein sequence ID" value="QVY62351.1"/>
    <property type="molecule type" value="Genomic_DNA"/>
</dbReference>